<dbReference type="Gene3D" id="3.10.105.10">
    <property type="entry name" value="Dipeptide-binding Protein, Domain 3"/>
    <property type="match status" value="1"/>
</dbReference>
<dbReference type="SUPFAM" id="SSF53850">
    <property type="entry name" value="Periplasmic binding protein-like II"/>
    <property type="match status" value="1"/>
</dbReference>
<feature type="non-terminal residue" evidence="1">
    <location>
        <position position="1"/>
    </location>
</feature>
<dbReference type="Gene3D" id="3.40.190.10">
    <property type="entry name" value="Periplasmic binding protein-like II"/>
    <property type="match status" value="1"/>
</dbReference>
<evidence type="ECO:0000313" key="1">
    <source>
        <dbReference type="EMBL" id="NMB69712.1"/>
    </source>
</evidence>
<accession>A0A7X9HGM4</accession>
<comment type="caution">
    <text evidence="1">The sequence shown here is derived from an EMBL/GenBank/DDBJ whole genome shotgun (WGS) entry which is preliminary data.</text>
</comment>
<name>A0A7X9HGM4_UNCKA</name>
<evidence type="ECO:0008006" key="3">
    <source>
        <dbReference type="Google" id="ProtNLM"/>
    </source>
</evidence>
<gene>
    <name evidence="1" type="ORF">GYA27_00720</name>
</gene>
<proteinExistence type="predicted"/>
<sequence>DVVKVDQKDFFTKVIEPRNFQILLYGQEVGRDPDRYSNWYSTEKDPPGLNLSGFSQVRADRALEEGRKELNNDKRIIHYNELQKSVMDNVPVIFLYHPFSNYYVSKYIKGIGEKYTFTYSDRFLDFYNWESIQTN</sequence>
<evidence type="ECO:0000313" key="2">
    <source>
        <dbReference type="Proteomes" id="UP000526033"/>
    </source>
</evidence>
<dbReference type="Proteomes" id="UP000526033">
    <property type="component" value="Unassembled WGS sequence"/>
</dbReference>
<dbReference type="EMBL" id="JAAZNL010000005">
    <property type="protein sequence ID" value="NMB69712.1"/>
    <property type="molecule type" value="Genomic_DNA"/>
</dbReference>
<protein>
    <recommendedName>
        <fullName evidence="3">Solute-binding protein family 5 domain-containing protein</fullName>
    </recommendedName>
</protein>
<reference evidence="1 2" key="1">
    <citation type="journal article" date="2020" name="Biotechnol. Biofuels">
        <title>New insights from the biogas microbiome by comprehensive genome-resolved metagenomics of nearly 1600 species originating from multiple anaerobic digesters.</title>
        <authorList>
            <person name="Campanaro S."/>
            <person name="Treu L."/>
            <person name="Rodriguez-R L.M."/>
            <person name="Kovalovszki A."/>
            <person name="Ziels R.M."/>
            <person name="Maus I."/>
            <person name="Zhu X."/>
            <person name="Kougias P.G."/>
            <person name="Basile A."/>
            <person name="Luo G."/>
            <person name="Schluter A."/>
            <person name="Konstantinidis K.T."/>
            <person name="Angelidaki I."/>
        </authorList>
    </citation>
    <scope>NUCLEOTIDE SEQUENCE [LARGE SCALE GENOMIC DNA]</scope>
    <source>
        <strain evidence="1">AS27yjCOA_165</strain>
    </source>
</reference>
<organism evidence="1 2">
    <name type="scientific">candidate division WWE3 bacterium</name>
    <dbReference type="NCBI Taxonomy" id="2053526"/>
    <lineage>
        <taxon>Bacteria</taxon>
        <taxon>Katanobacteria</taxon>
    </lineage>
</organism>
<dbReference type="AlphaFoldDB" id="A0A7X9HGM4"/>